<evidence type="ECO:0000259" key="16">
    <source>
        <dbReference type="SMART" id="SM01349"/>
    </source>
</evidence>
<feature type="region of interest" description="Disordered" evidence="15">
    <location>
        <begin position="1553"/>
        <end position="1662"/>
    </location>
</feature>
<dbReference type="FunFam" id="1.25.10.10:FF:000068">
    <property type="entry name" value="cytoskeleton-associated protein 5 isoform X1"/>
    <property type="match status" value="1"/>
</dbReference>
<feature type="compositionally biased region" description="Low complexity" evidence="15">
    <location>
        <begin position="1556"/>
        <end position="1567"/>
    </location>
</feature>
<keyword evidence="10" id="KW-0206">Cytoskeleton</keyword>
<evidence type="ECO:0000256" key="15">
    <source>
        <dbReference type="SAM" id="MobiDB-lite"/>
    </source>
</evidence>
<dbReference type="SUPFAM" id="SSF48371">
    <property type="entry name" value="ARM repeat"/>
    <property type="match status" value="3"/>
</dbReference>
<evidence type="ECO:0000256" key="12">
    <source>
        <dbReference type="ARBA" id="ARBA00023328"/>
    </source>
</evidence>
<evidence type="ECO:0000313" key="18">
    <source>
        <dbReference type="Proteomes" id="UP000245783"/>
    </source>
</evidence>
<evidence type="ECO:0000256" key="13">
    <source>
        <dbReference type="ARBA" id="ARBA00025722"/>
    </source>
</evidence>
<feature type="compositionally biased region" description="Acidic residues" evidence="15">
    <location>
        <begin position="279"/>
        <end position="292"/>
    </location>
</feature>
<feature type="compositionally biased region" description="Low complexity" evidence="15">
    <location>
        <begin position="532"/>
        <end position="553"/>
    </location>
</feature>
<dbReference type="InParanoid" id="A0A316VXF0"/>
<feature type="compositionally biased region" description="Pro residues" evidence="15">
    <location>
        <begin position="1150"/>
        <end position="1165"/>
    </location>
</feature>
<feature type="region of interest" description="Disordered" evidence="15">
    <location>
        <begin position="1144"/>
        <end position="1269"/>
    </location>
</feature>
<keyword evidence="7" id="KW-0677">Repeat</keyword>
<dbReference type="STRING" id="1522189.A0A316VXF0"/>
<evidence type="ECO:0000256" key="5">
    <source>
        <dbReference type="ARBA" id="ARBA00022490"/>
    </source>
</evidence>
<keyword evidence="4" id="KW-0158">Chromosome</keyword>
<keyword evidence="11" id="KW-0131">Cell cycle</keyword>
<gene>
    <name evidence="17" type="ORF">IE81DRAFT_324944</name>
</gene>
<reference evidence="17 18" key="1">
    <citation type="journal article" date="2018" name="Mol. Biol. Evol.">
        <title>Broad Genomic Sampling Reveals a Smut Pathogenic Ancestry of the Fungal Clade Ustilaginomycotina.</title>
        <authorList>
            <person name="Kijpornyongpan T."/>
            <person name="Mondo S.J."/>
            <person name="Barry K."/>
            <person name="Sandor L."/>
            <person name="Lee J."/>
            <person name="Lipzen A."/>
            <person name="Pangilinan J."/>
            <person name="LaButti K."/>
            <person name="Hainaut M."/>
            <person name="Henrissat B."/>
            <person name="Grigoriev I.V."/>
            <person name="Spatafora J.W."/>
            <person name="Aime M.C."/>
        </authorList>
    </citation>
    <scope>NUCLEOTIDE SEQUENCE [LARGE SCALE GENOMIC DNA]</scope>
    <source>
        <strain evidence="17 18">MCA 4658</strain>
    </source>
</reference>
<feature type="compositionally biased region" description="Low complexity" evidence="15">
    <location>
        <begin position="566"/>
        <end position="586"/>
    </location>
</feature>
<dbReference type="FunFam" id="1.25.10.10:FF:000063">
    <property type="entry name" value="Putative cytoskeleton-associated protein 5"/>
    <property type="match status" value="1"/>
</dbReference>
<feature type="region of interest" description="Disordered" evidence="15">
    <location>
        <begin position="532"/>
        <end position="604"/>
    </location>
</feature>
<dbReference type="Gene3D" id="1.25.10.10">
    <property type="entry name" value="Leucine-rich Repeat Variant"/>
    <property type="match status" value="5"/>
</dbReference>
<dbReference type="Proteomes" id="UP000245783">
    <property type="component" value="Unassembled WGS sequence"/>
</dbReference>
<dbReference type="InterPro" id="IPR016024">
    <property type="entry name" value="ARM-type_fold"/>
</dbReference>
<feature type="compositionally biased region" description="Low complexity" evidence="15">
    <location>
        <begin position="1166"/>
        <end position="1212"/>
    </location>
</feature>
<feature type="region of interest" description="Disordered" evidence="15">
    <location>
        <begin position="1"/>
        <end position="26"/>
    </location>
</feature>
<dbReference type="GO" id="GO:0030951">
    <property type="term" value="P:establishment or maintenance of microtubule cytoskeleton polarity"/>
    <property type="evidence" value="ECO:0007669"/>
    <property type="project" value="InterPro"/>
</dbReference>
<proteinExistence type="inferred from homology"/>
<feature type="region of interest" description="Disordered" evidence="15">
    <location>
        <begin position="268"/>
        <end position="292"/>
    </location>
</feature>
<accession>A0A316VXF0</accession>
<feature type="domain" description="TOG" evidence="16">
    <location>
        <begin position="912"/>
        <end position="1149"/>
    </location>
</feature>
<dbReference type="GO" id="GO:1990498">
    <property type="term" value="C:mitotic spindle microtubule"/>
    <property type="evidence" value="ECO:0007669"/>
    <property type="project" value="UniProtKB-ARBA"/>
</dbReference>
<dbReference type="GO" id="GO:1990571">
    <property type="term" value="P:meiotic centromere clustering"/>
    <property type="evidence" value="ECO:0007669"/>
    <property type="project" value="UniProtKB-ARBA"/>
</dbReference>
<evidence type="ECO:0000256" key="8">
    <source>
        <dbReference type="ARBA" id="ARBA00022776"/>
    </source>
</evidence>
<dbReference type="Pfam" id="PF21041">
    <property type="entry name" value="XMAP215_CLASP_TOG"/>
    <property type="match status" value="4"/>
</dbReference>
<dbReference type="PANTHER" id="PTHR12609">
    <property type="entry name" value="MICROTUBULE ASSOCIATED PROTEIN XMAP215"/>
    <property type="match status" value="1"/>
</dbReference>
<feature type="region of interest" description="Disordered" evidence="15">
    <location>
        <begin position="2078"/>
        <end position="2181"/>
    </location>
</feature>
<dbReference type="GO" id="GO:0051301">
    <property type="term" value="P:cell division"/>
    <property type="evidence" value="ECO:0007669"/>
    <property type="project" value="UniProtKB-KW"/>
</dbReference>
<keyword evidence="12" id="KW-0137">Centromere</keyword>
<dbReference type="InterPro" id="IPR045110">
    <property type="entry name" value="XMAP215"/>
</dbReference>
<feature type="compositionally biased region" description="Polar residues" evidence="15">
    <location>
        <begin position="2169"/>
        <end position="2181"/>
    </location>
</feature>
<dbReference type="GO" id="GO:0046785">
    <property type="term" value="P:microtubule polymerization"/>
    <property type="evidence" value="ECO:0007669"/>
    <property type="project" value="InterPro"/>
</dbReference>
<dbReference type="GO" id="GO:0000776">
    <property type="term" value="C:kinetochore"/>
    <property type="evidence" value="ECO:0007669"/>
    <property type="project" value="UniProtKB-KW"/>
</dbReference>
<name>A0A316VXF0_9BASI</name>
<dbReference type="GO" id="GO:0000022">
    <property type="term" value="P:mitotic spindle elongation"/>
    <property type="evidence" value="ECO:0007669"/>
    <property type="project" value="UniProtKB-ARBA"/>
</dbReference>
<dbReference type="FunFam" id="1.25.10.10:FF:000019">
    <property type="entry name" value="Cytoskeleton-associated protein 5"/>
    <property type="match status" value="1"/>
</dbReference>
<sequence>MDDFNVGGSGGMGGMSGAPPPEEDFSKMPIEERLKSKLWKARVSAYEDLNRQFSRSASEKDAVFRPYTRNPDIVKAMATDSNAVAQEKGTEAIRAFVEFGGKEAGSTRESVLPSLVEKCLGSMRAGTKKAALEATLFYVENEDVTGSEGVVADLIKGTEAKQPKVVLAAVTALKESIRLFGPKQVRPKPILTKLKDLFAHSDKGVRSEAGLLAVELHRWIGAALTPTLNELKEIQAKELKAQFEAAGGSYTTPERHLLSNKAAAAAAAEAANGGNGDGEGADGGDEAPEAEPVDPLEFAEPQDPLKHSDFPSNFDELLASKKWQERKEAVDGLLKALQSIPKVLATPSLDGPIDALIEKVKKDVNINVALGSCQALTLLAKGMRENFAKYKDRALPALLEKLKEKKESSVKIITETLDALFLTVSLSDILEDTLAASKHKNPAIKTEAIRFLARCLAETRSMPAKGDLKPIAEALMGAMDDSSPDVRDAGAQGLGTLMKLIGERPMNQFIDALDDIKKGKVQDQFKVATVKVKTSKPAAAAPARSAPATSASAPPKPRLAPPKKPAPANKENMPPAGSEASAPSSSRGPTAPVAKPPARLMAKKPAAAAVPLKAAPKAASGKAASKGAAASATEPVKFRIHPDDADTRAADLIPEAIRGMLASSNWKERLQGMEDFNTWLGVEAAEVECEVIVRALGKKPGWKESNFQVNAEVFKALRTLANEATSFGRSTIALSVQPLCDKLGDIKLKAPAGETLALFAEKTSFGFVLAQAMGPLSNLKAPKAIADSLLWIDQALLDFGTQGVDIRSLIDFLVTCLKSANAAVRTNATQVTGTLARFVGAALNNFLGDLSPQLRTIVEGEIGKAGGNPPPAPTRFSGELQVKTQAATAHSGAGEAVGAAADEDDQEDALEALVPRVDIDKIVPSDAIALLSSANWKERKEGLDTIQGVVAANTRLKGNMSELSGPLKLRYADNNMAIRSTALDIISKIAAAMGKQFEPIARAFAASVTPILGDAKAPMRIAGTSALQAMAEASGVAPLISGFGSVLETKAANPALRQELFTWLATWFEAHPPEKGLDLQPLALSAVQTLDEKLAAVRKAAQAVLPYIIMRCGYKFVVEQSNSLKPAQKNSVLPLIDAAKSEAAAKAPKAAPPPAAPAAKPPSKAPPARSSGVAALARASTSASPAASPSSKLNGASAPASRPASALSRSSSVKPPTAVGRSLKAPSASRPQSVLSSDDVFTDRAPSTAIKSRIGAPSSRKPTAMQEKAVDKSLPFISADIKYKAARERKEGRGQQWIGPDATPRPELSEVLRSNCEQHLSASLVDSMFSKDHNAERDFLSALTLISDFTSSPEFVQEEYGLSDEETAARVIANADLVFKYVALRLTDNNTSIFLKCLDVLDHLVNSLREQQYHMSDYEANSILPCLVGKFGDPKVAFRDRIRDIFRRLAFIFPPSKILSHFVENGLPSKNAKVRMECLSELGFLFSKHGLQVCTPAKTLPIIAKQISDRDASVRNAALLALGEAYQIVGEEVWKHVGSLPPKEKSLLEERLKRTAAPPARQPSSASNRQSMLPASAKPAGPPSRLARPSSTNSAASGVSGIVPPGAAASRMRMPSGIARPGSRAFAAPASADAPSTSANRNSGAPATSASGTHDLDDEEGSVQGDVDAYTVEQTVNEVLSSDPERSVEALKSIERFMHEVQPAMPEYADRFGVVITKQLHRVFASPSDPGIDRLKKHLLIAATTFFDLDRGWNSDASSQAEGDAPGGRPLGNFVTRTTFVSLLTELLQRLIECSRDGETLQQEGKYINIVVLRSFSTCRLNVLFGGSLSMLVQAAEDMAELQGEVLKRRTQFAELIMKCLWKIARRLPEELRGDALDAPELLAEVETFLQTIPPSEWRRRGSENLPLGQLPLRTIKAILGHFVEVYGENVFSLLENLQDPEESHVYSYLYRLVYKDAQPQTEDAAVTEEADRAEAEFGTSAVARKSLNVASPPMSPRVRSGGPRLSAPADDDPADMELKTIFAKISRKDESREGIHDLYLFQKKYPQKENAIERGLENTGQYFQRYIKRALANHAAADPDAAPRSRGESVNEAEQATAVPSPVLPPTTASARSSLASPVLATDRHDSLTRKSVLLSDIAPPPSPSSHQRVSSHSDERLAQLRAKFSRSRNPSEQAQAANS</sequence>
<dbReference type="EMBL" id="KZ819399">
    <property type="protein sequence ID" value="PWN41113.1"/>
    <property type="molecule type" value="Genomic_DNA"/>
</dbReference>
<feature type="domain" description="TOG" evidence="16">
    <location>
        <begin position="16"/>
        <end position="252"/>
    </location>
</feature>
<evidence type="ECO:0000256" key="7">
    <source>
        <dbReference type="ARBA" id="ARBA00022737"/>
    </source>
</evidence>
<evidence type="ECO:0000256" key="9">
    <source>
        <dbReference type="ARBA" id="ARBA00022838"/>
    </source>
</evidence>
<feature type="compositionally biased region" description="Polar residues" evidence="15">
    <location>
        <begin position="1640"/>
        <end position="1652"/>
    </location>
</feature>
<dbReference type="InterPro" id="IPR011989">
    <property type="entry name" value="ARM-like"/>
</dbReference>
<evidence type="ECO:0000256" key="2">
    <source>
        <dbReference type="ARBA" id="ARBA00004629"/>
    </source>
</evidence>
<dbReference type="GO" id="GO:0005881">
    <property type="term" value="C:cytoplasmic microtubule"/>
    <property type="evidence" value="ECO:0007669"/>
    <property type="project" value="UniProtKB-ARBA"/>
</dbReference>
<feature type="region of interest" description="Disordered" evidence="15">
    <location>
        <begin position="1991"/>
        <end position="2014"/>
    </location>
</feature>
<feature type="domain" description="TOG" evidence="16">
    <location>
        <begin position="639"/>
        <end position="871"/>
    </location>
</feature>
<feature type="compositionally biased region" description="Gly residues" evidence="15">
    <location>
        <begin position="7"/>
        <end position="16"/>
    </location>
</feature>
<dbReference type="RefSeq" id="XP_025368273.1">
    <property type="nucleotide sequence ID" value="XM_025514375.1"/>
</dbReference>
<evidence type="ECO:0000256" key="3">
    <source>
        <dbReference type="ARBA" id="ARBA00004647"/>
    </source>
</evidence>
<dbReference type="PROSITE" id="PS50077">
    <property type="entry name" value="HEAT_REPEAT"/>
    <property type="match status" value="2"/>
</dbReference>
<evidence type="ECO:0000256" key="6">
    <source>
        <dbReference type="ARBA" id="ARBA00022618"/>
    </source>
</evidence>
<dbReference type="InterPro" id="IPR034085">
    <property type="entry name" value="TOG"/>
</dbReference>
<dbReference type="GO" id="GO:0099070">
    <property type="term" value="C:static microtubule bundle"/>
    <property type="evidence" value="ECO:0007669"/>
    <property type="project" value="UniProtKB-ARBA"/>
</dbReference>
<feature type="repeat" description="HEAT" evidence="14">
    <location>
        <begin position="1499"/>
        <end position="1536"/>
    </location>
</feature>
<keyword evidence="9" id="KW-0995">Kinetochore</keyword>
<protein>
    <submittedName>
        <fullName evidence="17">ARM repeat-containing protein</fullName>
    </submittedName>
</protein>
<feature type="compositionally biased region" description="Polar residues" evidence="15">
    <location>
        <begin position="2108"/>
        <end position="2117"/>
    </location>
</feature>
<dbReference type="OrthoDB" id="205662at2759"/>
<dbReference type="GeneID" id="37036245"/>
<evidence type="ECO:0000256" key="10">
    <source>
        <dbReference type="ARBA" id="ARBA00023212"/>
    </source>
</evidence>
<keyword evidence="18" id="KW-1185">Reference proteome</keyword>
<comment type="similarity">
    <text evidence="13">Belongs to the TOG/XMAP215 family.</text>
</comment>
<dbReference type="InterPro" id="IPR048491">
    <property type="entry name" value="XMAP215_CLASP_TOG"/>
</dbReference>
<evidence type="ECO:0000256" key="11">
    <source>
        <dbReference type="ARBA" id="ARBA00023306"/>
    </source>
</evidence>
<evidence type="ECO:0000313" key="17">
    <source>
        <dbReference type="EMBL" id="PWN41113.1"/>
    </source>
</evidence>
<feature type="compositionally biased region" description="Pro residues" evidence="15">
    <location>
        <begin position="554"/>
        <end position="565"/>
    </location>
</feature>
<feature type="domain" description="TOG" evidence="16">
    <location>
        <begin position="1310"/>
        <end position="1560"/>
    </location>
</feature>
<keyword evidence="6" id="KW-0132">Cell division</keyword>
<evidence type="ECO:0000256" key="4">
    <source>
        <dbReference type="ARBA" id="ARBA00022454"/>
    </source>
</evidence>
<dbReference type="GO" id="GO:0044732">
    <property type="term" value="C:mitotic spindle pole body"/>
    <property type="evidence" value="ECO:0007669"/>
    <property type="project" value="UniProtKB-ARBA"/>
</dbReference>
<feature type="repeat" description="HEAT" evidence="14">
    <location>
        <begin position="471"/>
        <end position="509"/>
    </location>
</feature>
<dbReference type="GO" id="GO:0061863">
    <property type="term" value="F:microtubule plus end polymerase"/>
    <property type="evidence" value="ECO:0007669"/>
    <property type="project" value="InterPro"/>
</dbReference>
<dbReference type="FunFam" id="1.25.10.10:FF:000050">
    <property type="entry name" value="Cytoskeleton-associated protein 5 isoform X1"/>
    <property type="match status" value="1"/>
</dbReference>
<dbReference type="GO" id="GO:0051315">
    <property type="term" value="P:attachment of mitotic spindle microtubules to kinetochore"/>
    <property type="evidence" value="ECO:0007669"/>
    <property type="project" value="UniProtKB-ARBA"/>
</dbReference>
<keyword evidence="8" id="KW-0498">Mitosis</keyword>
<dbReference type="GO" id="GO:0000922">
    <property type="term" value="C:spindle pole"/>
    <property type="evidence" value="ECO:0007669"/>
    <property type="project" value="UniProtKB-SubCell"/>
</dbReference>
<keyword evidence="5" id="KW-0963">Cytoplasm</keyword>
<feature type="compositionally biased region" description="Low complexity" evidence="15">
    <location>
        <begin position="1619"/>
        <end position="1639"/>
    </location>
</feature>
<dbReference type="InterPro" id="IPR021133">
    <property type="entry name" value="HEAT_type_2"/>
</dbReference>
<feature type="domain" description="TOG" evidence="16">
    <location>
        <begin position="297"/>
        <end position="538"/>
    </location>
</feature>
<dbReference type="GO" id="GO:0051010">
    <property type="term" value="F:microtubule plus-end binding"/>
    <property type="evidence" value="ECO:0007669"/>
    <property type="project" value="InterPro"/>
</dbReference>
<evidence type="ECO:0000256" key="1">
    <source>
        <dbReference type="ARBA" id="ARBA00004300"/>
    </source>
</evidence>
<organism evidence="17 18">
    <name type="scientific">Ceraceosorus guamensis</name>
    <dbReference type="NCBI Taxonomy" id="1522189"/>
    <lineage>
        <taxon>Eukaryota</taxon>
        <taxon>Fungi</taxon>
        <taxon>Dikarya</taxon>
        <taxon>Basidiomycota</taxon>
        <taxon>Ustilaginomycotina</taxon>
        <taxon>Exobasidiomycetes</taxon>
        <taxon>Ceraceosorales</taxon>
        <taxon>Ceraceosoraceae</taxon>
        <taxon>Ceraceosorus</taxon>
    </lineage>
</organism>
<dbReference type="SMART" id="SM01349">
    <property type="entry name" value="TOG"/>
    <property type="match status" value="5"/>
</dbReference>
<evidence type="ECO:0000256" key="14">
    <source>
        <dbReference type="PROSITE-ProRule" id="PRU00103"/>
    </source>
</evidence>
<comment type="subcellular location">
    <subcellularLocation>
        <location evidence="2">Chromosome</location>
        <location evidence="2">Centromere</location>
        <location evidence="2">Kinetochore</location>
    </subcellularLocation>
    <subcellularLocation>
        <location evidence="1">Cytoplasm</location>
        <location evidence="1">Cytoskeleton</location>
        <location evidence="1">Microtubule organizing center</location>
        <location evidence="1">Centrosome</location>
    </subcellularLocation>
    <subcellularLocation>
        <location evidence="3">Cytoplasm</location>
        <location evidence="3">Cytoskeleton</location>
        <location evidence="3">Spindle pole</location>
    </subcellularLocation>
</comment>